<reference evidence="1 2" key="1">
    <citation type="journal article" date="2014" name="Int. J. Syst. Evol. Microbiol.">
        <title>Leptospira mayottensis sp. nov., a pathogenic species of the genus Leptospira isolated from humans.</title>
        <authorList>
            <person name="Bourhy P."/>
            <person name="Collet L."/>
            <person name="Brisse S."/>
            <person name="Picardeau M."/>
        </authorList>
    </citation>
    <scope>NUCLEOTIDE SEQUENCE [LARGE SCALE GENOMIC DNA]</scope>
    <source>
        <strain evidence="1 2">200901122</strain>
    </source>
</reference>
<dbReference type="AlphaFoldDB" id="A0AA87SZ02"/>
<evidence type="ECO:0000313" key="2">
    <source>
        <dbReference type="Proteomes" id="UP000001343"/>
    </source>
</evidence>
<dbReference type="EMBL" id="AKWM02000004">
    <property type="protein sequence ID" value="EKS01972.1"/>
    <property type="molecule type" value="Genomic_DNA"/>
</dbReference>
<gene>
    <name evidence="1" type="ORF">LEP1GSC125_0251</name>
</gene>
<name>A0AA87SZ02_9LEPT</name>
<comment type="caution">
    <text evidence="1">The sequence shown here is derived from an EMBL/GenBank/DDBJ whole genome shotgun (WGS) entry which is preliminary data.</text>
</comment>
<evidence type="ECO:0000313" key="1">
    <source>
        <dbReference type="EMBL" id="EKS01972.1"/>
    </source>
</evidence>
<protein>
    <submittedName>
        <fullName evidence="1">Uncharacterized protein</fullName>
    </submittedName>
</protein>
<organism evidence="1 2">
    <name type="scientific">Leptospira mayottensis 200901122</name>
    <dbReference type="NCBI Taxonomy" id="1193010"/>
    <lineage>
        <taxon>Bacteria</taxon>
        <taxon>Pseudomonadati</taxon>
        <taxon>Spirochaetota</taxon>
        <taxon>Spirochaetia</taxon>
        <taxon>Leptospirales</taxon>
        <taxon>Leptospiraceae</taxon>
        <taxon>Leptospira</taxon>
    </lineage>
</organism>
<sequence length="63" mass="7488">MGILVGLDDEKEDSKVHKPLKGCNLWELLRFVTNLLNDCNWFLLRFWDKLQEDFFLDKGVLAF</sequence>
<proteinExistence type="predicted"/>
<accession>A0AA87SZ02</accession>
<dbReference type="Proteomes" id="UP000001343">
    <property type="component" value="Unassembled WGS sequence"/>
</dbReference>